<feature type="transmembrane region" description="Helical" evidence="1">
    <location>
        <begin position="77"/>
        <end position="101"/>
    </location>
</feature>
<protein>
    <submittedName>
        <fullName evidence="2">Uncharacterized protein</fullName>
    </submittedName>
</protein>
<keyword evidence="1" id="KW-0472">Membrane</keyword>
<accession>A0AB34PZ83</accession>
<dbReference type="Proteomes" id="UP000030161">
    <property type="component" value="Unassembled WGS sequence"/>
</dbReference>
<gene>
    <name evidence="2" type="ORF">MG3_01364</name>
</gene>
<comment type="caution">
    <text evidence="2">The sequence shown here is derived from an EMBL/GenBank/DDBJ whole genome shotgun (WGS) entry which is preliminary data.</text>
</comment>
<keyword evidence="1" id="KW-1133">Transmembrane helix</keyword>
<evidence type="ECO:0000256" key="1">
    <source>
        <dbReference type="SAM" id="Phobius"/>
    </source>
</evidence>
<organism evidence="2 3">
    <name type="scientific">Candida albicans P78048</name>
    <dbReference type="NCBI Taxonomy" id="1094989"/>
    <lineage>
        <taxon>Eukaryota</taxon>
        <taxon>Fungi</taxon>
        <taxon>Dikarya</taxon>
        <taxon>Ascomycota</taxon>
        <taxon>Saccharomycotina</taxon>
        <taxon>Pichiomycetes</taxon>
        <taxon>Debaryomycetaceae</taxon>
        <taxon>Candida/Lodderomyces clade</taxon>
        <taxon>Candida</taxon>
    </lineage>
</organism>
<dbReference type="AlphaFoldDB" id="A0AB34PZ83"/>
<name>A0AB34PZ83_CANAX</name>
<proteinExistence type="predicted"/>
<dbReference type="EMBL" id="AJIX01000009">
    <property type="protein sequence ID" value="KGR16635.1"/>
    <property type="molecule type" value="Genomic_DNA"/>
</dbReference>
<evidence type="ECO:0000313" key="2">
    <source>
        <dbReference type="EMBL" id="KGR16635.1"/>
    </source>
</evidence>
<keyword evidence="1" id="KW-0812">Transmembrane</keyword>
<sequence length="107" mass="12469">MPMVNLLLMNFLNQNVKFCNLYHCHTVAHHLQSVLVLSWEESIMPMNIILKLIFKIETFRYQQTFIMLMPMLTTTTITILVMAIMSIISLIPMLLLIITLMSTIKII</sequence>
<evidence type="ECO:0000313" key="3">
    <source>
        <dbReference type="Proteomes" id="UP000030161"/>
    </source>
</evidence>
<reference evidence="2 3" key="1">
    <citation type="submission" date="2013-12" db="EMBL/GenBank/DDBJ databases">
        <title>The Genome Sequence of Candida albicans P78048.</title>
        <authorList>
            <consortium name="The Broad Institute Genome Sequencing Platform"/>
            <consortium name="The Broad Institute Genome Sequencing Center for Infectious Disease"/>
            <person name="Cuomo C."/>
            <person name="Bennett R."/>
            <person name="Hirakawa M."/>
            <person name="Noverr M."/>
            <person name="Mitchell A."/>
            <person name="Young S.K."/>
            <person name="Zeng Q."/>
            <person name="Gargeya S."/>
            <person name="Fitzgerald M."/>
            <person name="Abouelleil A."/>
            <person name="Alvarado L."/>
            <person name="Berlin A.M."/>
            <person name="Chapman S.B."/>
            <person name="Dewar J."/>
            <person name="Goldberg J."/>
            <person name="Griggs A."/>
            <person name="Gujja S."/>
            <person name="Hansen M."/>
            <person name="Howarth C."/>
            <person name="Imamovic A."/>
            <person name="Larimer J."/>
            <person name="McCowan C."/>
            <person name="Murphy C."/>
            <person name="Pearson M."/>
            <person name="Priest M."/>
            <person name="Roberts A."/>
            <person name="Saif S."/>
            <person name="Shea T."/>
            <person name="Sykes S."/>
            <person name="Wortman J."/>
            <person name="Nusbaum C."/>
            <person name="Birren B."/>
        </authorList>
    </citation>
    <scope>NUCLEOTIDE SEQUENCE [LARGE SCALE GENOMIC DNA]</scope>
    <source>
        <strain evidence="2 3">P78048</strain>
    </source>
</reference>